<dbReference type="Proteomes" id="UP000594042">
    <property type="component" value="Chromosome"/>
</dbReference>
<dbReference type="InterPro" id="IPR036412">
    <property type="entry name" value="HAD-like_sf"/>
</dbReference>
<sequence>MGKIKNIVFDLGGVILDLDRDRAVRRFEQIGLSDAEELIDPYHQKGIFLDLEEGRIDRNEFYRLLREHMGKDVAEKDIDYAWMGFIVALPEYKLDYILKLRESYNVYLLSNTNPIIMGWARTGEFTPAGNPITYYFDKIYTSYEMGVCKPAARIFNFMMKDADMNPEETLFVDDGKSNTDMAAGMGFVTYTPANGEDWREALNEILNKR</sequence>
<evidence type="ECO:0000313" key="1">
    <source>
        <dbReference type="EMBL" id="BCI64076.1"/>
    </source>
</evidence>
<dbReference type="RefSeq" id="WP_200754908.1">
    <property type="nucleotide sequence ID" value="NZ_AP023322.1"/>
</dbReference>
<evidence type="ECO:0000313" key="2">
    <source>
        <dbReference type="Proteomes" id="UP000594042"/>
    </source>
</evidence>
<dbReference type="InterPro" id="IPR006439">
    <property type="entry name" value="HAD-SF_hydro_IA"/>
</dbReference>
<dbReference type="PANTHER" id="PTHR43611">
    <property type="entry name" value="ALPHA-D-GLUCOSE 1-PHOSPHATE PHOSPHATASE"/>
    <property type="match status" value="1"/>
</dbReference>
<dbReference type="InterPro" id="IPR023198">
    <property type="entry name" value="PGP-like_dom2"/>
</dbReference>
<keyword evidence="2" id="KW-1185">Reference proteome</keyword>
<dbReference type="SUPFAM" id="SSF56784">
    <property type="entry name" value="HAD-like"/>
    <property type="match status" value="1"/>
</dbReference>
<gene>
    <name evidence="1" type="ORF">Cop2CBH44_24290</name>
</gene>
<dbReference type="NCBIfam" id="TIGR01509">
    <property type="entry name" value="HAD-SF-IA-v3"/>
    <property type="match status" value="1"/>
</dbReference>
<protein>
    <submittedName>
        <fullName evidence="1">D-ribitol-5-phosphate phosphatase</fullName>
    </submittedName>
</protein>
<dbReference type="KEGG" id="copr:Cop2CBH44_24290"/>
<dbReference type="Gene3D" id="3.40.50.1000">
    <property type="entry name" value="HAD superfamily/HAD-like"/>
    <property type="match status" value="1"/>
</dbReference>
<dbReference type="PRINTS" id="PR00413">
    <property type="entry name" value="HADHALOGNASE"/>
</dbReference>
<dbReference type="EMBL" id="AP023322">
    <property type="protein sequence ID" value="BCI64076.1"/>
    <property type="molecule type" value="Genomic_DNA"/>
</dbReference>
<accession>A0A7G1HWK9</accession>
<dbReference type="SFLD" id="SFLDS00003">
    <property type="entry name" value="Haloacid_Dehalogenase"/>
    <property type="match status" value="1"/>
</dbReference>
<dbReference type="PANTHER" id="PTHR43611:SF3">
    <property type="entry name" value="FLAVIN MONONUCLEOTIDE HYDROLASE 1, CHLOROPLATIC"/>
    <property type="match status" value="1"/>
</dbReference>
<dbReference type="CDD" id="cd02603">
    <property type="entry name" value="HAD_sEH-N_like"/>
    <property type="match status" value="1"/>
</dbReference>
<organism evidence="1 2">
    <name type="scientific">Coprobacter secundus subsp. similis</name>
    <dbReference type="NCBI Taxonomy" id="2751153"/>
    <lineage>
        <taxon>Bacteria</taxon>
        <taxon>Pseudomonadati</taxon>
        <taxon>Bacteroidota</taxon>
        <taxon>Bacteroidia</taxon>
        <taxon>Bacteroidales</taxon>
        <taxon>Barnesiellaceae</taxon>
        <taxon>Coprobacter</taxon>
    </lineage>
</organism>
<dbReference type="InterPro" id="IPR023214">
    <property type="entry name" value="HAD_sf"/>
</dbReference>
<dbReference type="SFLD" id="SFLDG01129">
    <property type="entry name" value="C1.5:_HAD__Beta-PGM__Phosphata"/>
    <property type="match status" value="1"/>
</dbReference>
<reference evidence="2" key="1">
    <citation type="submission" date="2020-07" db="EMBL/GenBank/DDBJ databases">
        <title>Complete genome sequencing of Coprobacter sp. strain 2CBH44.</title>
        <authorList>
            <person name="Sakamoto M."/>
            <person name="Murakami T."/>
            <person name="Mori H."/>
        </authorList>
    </citation>
    <scope>NUCLEOTIDE SEQUENCE [LARGE SCALE GENOMIC DNA]</scope>
    <source>
        <strain evidence="2">2CBH44</strain>
    </source>
</reference>
<dbReference type="AlphaFoldDB" id="A0A7G1HWK9"/>
<proteinExistence type="predicted"/>
<dbReference type="Gene3D" id="1.10.150.240">
    <property type="entry name" value="Putative phosphatase, domain 2"/>
    <property type="match status" value="1"/>
</dbReference>
<dbReference type="Pfam" id="PF00702">
    <property type="entry name" value="Hydrolase"/>
    <property type="match status" value="1"/>
</dbReference>
<name>A0A7G1HWK9_9BACT</name>